<keyword evidence="4 6" id="KW-0699">rRNA-binding</keyword>
<dbReference type="InterPro" id="IPR000589">
    <property type="entry name" value="Ribosomal_uS15"/>
</dbReference>
<dbReference type="Gene3D" id="1.10.287.10">
    <property type="entry name" value="S15/NS1, RNA-binding"/>
    <property type="match status" value="1"/>
</dbReference>
<dbReference type="GO" id="GO:0006412">
    <property type="term" value="P:translation"/>
    <property type="evidence" value="ECO:0007669"/>
    <property type="project" value="UniProtKB-UniRule"/>
</dbReference>
<evidence type="ECO:0000256" key="4">
    <source>
        <dbReference type="HAMAP-Rule" id="MF_01343"/>
    </source>
</evidence>
<evidence type="ECO:0000313" key="7">
    <source>
        <dbReference type="EMBL" id="APW64805.1"/>
    </source>
</evidence>
<dbReference type="EMBL" id="CP019070">
    <property type="protein sequence ID" value="APW64805.1"/>
    <property type="molecule type" value="Genomic_DNA"/>
</dbReference>
<dbReference type="AlphaFoldDB" id="A0A1P8KJU5"/>
<keyword evidence="2 4" id="KW-0687">Ribonucleoprotein</keyword>
<dbReference type="OrthoDB" id="9799262at2"/>
<proteinExistence type="inferred from homology"/>
<dbReference type="GO" id="GO:0022627">
    <property type="term" value="C:cytosolic small ribosomal subunit"/>
    <property type="evidence" value="ECO:0007669"/>
    <property type="project" value="TreeGrafter"/>
</dbReference>
<dbReference type="Gene3D" id="6.10.250.3130">
    <property type="match status" value="1"/>
</dbReference>
<evidence type="ECO:0000256" key="1">
    <source>
        <dbReference type="ARBA" id="ARBA00022980"/>
    </source>
</evidence>
<dbReference type="KEGG" id="alp:LPB137_02550"/>
<dbReference type="CDD" id="cd00353">
    <property type="entry name" value="Ribosomal_S15p_S13e"/>
    <property type="match status" value="1"/>
</dbReference>
<dbReference type="NCBIfam" id="TIGR00952">
    <property type="entry name" value="S15_bact"/>
    <property type="match status" value="1"/>
</dbReference>
<name>A0A1P8KJU5_9BACT</name>
<dbReference type="GO" id="GO:0019843">
    <property type="term" value="F:rRNA binding"/>
    <property type="evidence" value="ECO:0007669"/>
    <property type="project" value="UniProtKB-UniRule"/>
</dbReference>
<keyword evidence="1 4" id="KW-0689">Ribosomal protein</keyword>
<dbReference type="HAMAP" id="MF_01343_B">
    <property type="entry name" value="Ribosomal_uS15_B"/>
    <property type="match status" value="1"/>
</dbReference>
<comment type="function">
    <text evidence="4 6">One of the primary rRNA binding proteins, it binds directly to 16S rRNA where it helps nucleate assembly of the platform of the 30S subunit by binding and bridging several RNA helices of the 16S rRNA.</text>
</comment>
<dbReference type="Pfam" id="PF00312">
    <property type="entry name" value="Ribosomal_S15"/>
    <property type="match status" value="1"/>
</dbReference>
<protein>
    <recommendedName>
        <fullName evidence="4">Small ribosomal subunit protein uS15</fullName>
    </recommendedName>
</protein>
<dbReference type="STRING" id="1850254.LPB137_02550"/>
<organism evidence="7 8">
    <name type="scientific">Poseidonibacter parvus</name>
    <dbReference type="NCBI Taxonomy" id="1850254"/>
    <lineage>
        <taxon>Bacteria</taxon>
        <taxon>Pseudomonadati</taxon>
        <taxon>Campylobacterota</taxon>
        <taxon>Epsilonproteobacteria</taxon>
        <taxon>Campylobacterales</taxon>
        <taxon>Arcobacteraceae</taxon>
        <taxon>Poseidonibacter</taxon>
    </lineage>
</organism>
<dbReference type="RefSeq" id="WP_076083984.1">
    <property type="nucleotide sequence ID" value="NZ_CP019070.1"/>
</dbReference>
<keyword evidence="4 6" id="KW-0694">RNA-binding</keyword>
<gene>
    <name evidence="4" type="primary">rpsO</name>
    <name evidence="7" type="ORF">LPB137_02550</name>
</gene>
<evidence type="ECO:0000256" key="3">
    <source>
        <dbReference type="ARBA" id="ARBA00064542"/>
    </source>
</evidence>
<dbReference type="PANTHER" id="PTHR23321:SF26">
    <property type="entry name" value="SMALL RIBOSOMAL SUBUNIT PROTEIN US15M"/>
    <property type="match status" value="1"/>
</dbReference>
<evidence type="ECO:0000256" key="6">
    <source>
        <dbReference type="RuleBase" id="RU004524"/>
    </source>
</evidence>
<dbReference type="GO" id="GO:0003735">
    <property type="term" value="F:structural constituent of ribosome"/>
    <property type="evidence" value="ECO:0007669"/>
    <property type="project" value="InterPro"/>
</dbReference>
<dbReference type="InterPro" id="IPR005290">
    <property type="entry name" value="Ribosomal_uS15_bac-type"/>
</dbReference>
<accession>A0A1P8KJU5</accession>
<dbReference type="Proteomes" id="UP000186074">
    <property type="component" value="Chromosome"/>
</dbReference>
<comment type="subunit">
    <text evidence="3 4">Part of the 30S ribosomal subunit. Forms a bridge to the 50S subunit in the 70S ribosome, contacting the 23S rRNA.</text>
</comment>
<dbReference type="FunFam" id="1.10.287.10:FF:000002">
    <property type="entry name" value="30S ribosomal protein S15"/>
    <property type="match status" value="1"/>
</dbReference>
<comment type="similarity">
    <text evidence="4 5">Belongs to the universal ribosomal protein uS15 family.</text>
</comment>
<evidence type="ECO:0000256" key="5">
    <source>
        <dbReference type="RuleBase" id="RU003919"/>
    </source>
</evidence>
<dbReference type="SUPFAM" id="SSF47060">
    <property type="entry name" value="S15/NS1 RNA-binding domain"/>
    <property type="match status" value="1"/>
</dbReference>
<evidence type="ECO:0000313" key="8">
    <source>
        <dbReference type="Proteomes" id="UP000186074"/>
    </source>
</evidence>
<dbReference type="InterPro" id="IPR009068">
    <property type="entry name" value="uS15_NS1_RNA-bd_sf"/>
</dbReference>
<comment type="function">
    <text evidence="4">Forms an intersubunit bridge (bridge B4) with the 23S rRNA of the 50S subunit in the ribosome.</text>
</comment>
<keyword evidence="8" id="KW-1185">Reference proteome</keyword>
<dbReference type="PANTHER" id="PTHR23321">
    <property type="entry name" value="RIBOSOMAL PROTEIN S15, BACTERIAL AND ORGANELLAR"/>
    <property type="match status" value="1"/>
</dbReference>
<reference evidence="7 8" key="1">
    <citation type="submission" date="2017-01" db="EMBL/GenBank/DDBJ databases">
        <title>Genome sequencing of Arcobacter sp. LPB0137.</title>
        <authorList>
            <person name="Lee G.-W."/>
            <person name="Yi H."/>
        </authorList>
    </citation>
    <scope>NUCLEOTIDE SEQUENCE [LARGE SCALE GENOMIC DNA]</scope>
    <source>
        <strain evidence="7 8">LPB0137</strain>
    </source>
</reference>
<dbReference type="PROSITE" id="PS00362">
    <property type="entry name" value="RIBOSOMAL_S15"/>
    <property type="match status" value="1"/>
</dbReference>
<dbReference type="SMART" id="SM01387">
    <property type="entry name" value="Ribosomal_S15"/>
    <property type="match status" value="1"/>
</dbReference>
<evidence type="ECO:0000256" key="2">
    <source>
        <dbReference type="ARBA" id="ARBA00023274"/>
    </source>
</evidence>
<sequence>MALDQDLKAEIVAKYAKKDGDTGSAQVQIAILTKQISVLTEHLKTFKKDHSSRLGLLKMVGKRKRLLKYLRRTDFAGFTELVASLGIRAK</sequence>